<evidence type="ECO:0000313" key="1">
    <source>
        <dbReference type="EMBL" id="VAW70664.1"/>
    </source>
</evidence>
<protein>
    <submittedName>
        <fullName evidence="1">Uncharacterized protein</fullName>
    </submittedName>
</protein>
<name>A0A3B0YP62_9ZZZZ</name>
<sequence length="177" mass="19902">MTDSPSINITISSAELKKFCRDFLKRSTDINKAHHTLVTLETFISVFGQSAHGTPEYQEIATTIKTINEQSRQALLEKNTLDLIRALSQCNVIALTAIHTPLSRNGFYQILQTAISQLTDDDIRLIMIWSANWVKEARQLADNASEYPDAPDFIKAGISIEEYQSMSDIDRVLNPQS</sequence>
<reference evidence="1" key="1">
    <citation type="submission" date="2018-06" db="EMBL/GenBank/DDBJ databases">
        <authorList>
            <person name="Zhirakovskaya E."/>
        </authorList>
    </citation>
    <scope>NUCLEOTIDE SEQUENCE</scope>
</reference>
<dbReference type="AlphaFoldDB" id="A0A3B0YP62"/>
<dbReference type="EMBL" id="UOFI01000204">
    <property type="protein sequence ID" value="VAW70664.1"/>
    <property type="molecule type" value="Genomic_DNA"/>
</dbReference>
<accession>A0A3B0YP62</accession>
<gene>
    <name evidence="1" type="ORF">MNBD_GAMMA09-2860</name>
</gene>
<organism evidence="1">
    <name type="scientific">hydrothermal vent metagenome</name>
    <dbReference type="NCBI Taxonomy" id="652676"/>
    <lineage>
        <taxon>unclassified sequences</taxon>
        <taxon>metagenomes</taxon>
        <taxon>ecological metagenomes</taxon>
    </lineage>
</organism>
<proteinExistence type="predicted"/>